<comment type="caution">
    <text evidence="1">The sequence shown here is derived from an EMBL/GenBank/DDBJ whole genome shotgun (WGS) entry which is preliminary data.</text>
</comment>
<keyword evidence="2" id="KW-1185">Reference proteome</keyword>
<protein>
    <submittedName>
        <fullName evidence="1">Uncharacterized protein</fullName>
    </submittedName>
</protein>
<sequence>MQNMEIRHVVVGTNRRSQSAACCAVSRPSACCTWPMSTLKCCTHIIAGVRHRGVGAAGVVAGRERLLSVRSCVAGRERLLSVRSSVGCNRGGNGRSGPSP</sequence>
<reference evidence="1" key="1">
    <citation type="submission" date="2021-02" db="EMBL/GenBank/DDBJ databases">
        <authorList>
            <person name="Dougan E. K."/>
            <person name="Rhodes N."/>
            <person name="Thang M."/>
            <person name="Chan C."/>
        </authorList>
    </citation>
    <scope>NUCLEOTIDE SEQUENCE</scope>
</reference>
<dbReference type="EMBL" id="CAJNNV010032033">
    <property type="protein sequence ID" value="CAE8638683.1"/>
    <property type="molecule type" value="Genomic_DNA"/>
</dbReference>
<accession>A0A813HMB2</accession>
<organism evidence="1 2">
    <name type="scientific">Polarella glacialis</name>
    <name type="common">Dinoflagellate</name>
    <dbReference type="NCBI Taxonomy" id="89957"/>
    <lineage>
        <taxon>Eukaryota</taxon>
        <taxon>Sar</taxon>
        <taxon>Alveolata</taxon>
        <taxon>Dinophyceae</taxon>
        <taxon>Suessiales</taxon>
        <taxon>Suessiaceae</taxon>
        <taxon>Polarella</taxon>
    </lineage>
</organism>
<proteinExistence type="predicted"/>
<name>A0A813HMB2_POLGL</name>
<evidence type="ECO:0000313" key="1">
    <source>
        <dbReference type="EMBL" id="CAE8638683.1"/>
    </source>
</evidence>
<evidence type="ECO:0000313" key="2">
    <source>
        <dbReference type="Proteomes" id="UP000654075"/>
    </source>
</evidence>
<gene>
    <name evidence="1" type="ORF">PGLA1383_LOCUS53822</name>
</gene>
<dbReference type="AlphaFoldDB" id="A0A813HMB2"/>
<dbReference type="Proteomes" id="UP000654075">
    <property type="component" value="Unassembled WGS sequence"/>
</dbReference>